<evidence type="ECO:0000256" key="1">
    <source>
        <dbReference type="ARBA" id="ARBA00004442"/>
    </source>
</evidence>
<dbReference type="InterPro" id="IPR003423">
    <property type="entry name" value="OMP_efflux"/>
</dbReference>
<organism evidence="9 10">
    <name type="scientific">Solitalea agri</name>
    <dbReference type="NCBI Taxonomy" id="2953739"/>
    <lineage>
        <taxon>Bacteria</taxon>
        <taxon>Pseudomonadati</taxon>
        <taxon>Bacteroidota</taxon>
        <taxon>Sphingobacteriia</taxon>
        <taxon>Sphingobacteriales</taxon>
        <taxon>Sphingobacteriaceae</taxon>
        <taxon>Solitalea</taxon>
    </lineage>
</organism>
<dbReference type="Pfam" id="PF02321">
    <property type="entry name" value="OEP"/>
    <property type="match status" value="2"/>
</dbReference>
<reference evidence="9" key="1">
    <citation type="submission" date="2022-06" db="EMBL/GenBank/DDBJ databases">
        <title>Solitalea sp. MAHUQ-68 isolated from rhizospheric soil.</title>
        <authorList>
            <person name="Huq M.A."/>
        </authorList>
    </citation>
    <scope>NUCLEOTIDE SEQUENCE</scope>
    <source>
        <strain evidence="9">MAHUQ-68</strain>
    </source>
</reference>
<keyword evidence="3" id="KW-0813">Transport</keyword>
<keyword evidence="7" id="KW-0998">Cell outer membrane</keyword>
<evidence type="ECO:0000256" key="4">
    <source>
        <dbReference type="ARBA" id="ARBA00022452"/>
    </source>
</evidence>
<dbReference type="PANTHER" id="PTHR30026">
    <property type="entry name" value="OUTER MEMBRANE PROTEIN TOLC"/>
    <property type="match status" value="1"/>
</dbReference>
<comment type="similarity">
    <text evidence="2">Belongs to the outer membrane factor (OMF) (TC 1.B.17) family.</text>
</comment>
<evidence type="ECO:0000256" key="5">
    <source>
        <dbReference type="ARBA" id="ARBA00022692"/>
    </source>
</evidence>
<keyword evidence="8" id="KW-0175">Coiled coil</keyword>
<proteinExistence type="inferred from homology"/>
<gene>
    <name evidence="9" type="ORF">NF867_03240</name>
</gene>
<dbReference type="Proteomes" id="UP001155182">
    <property type="component" value="Unassembled WGS sequence"/>
</dbReference>
<comment type="subcellular location">
    <subcellularLocation>
        <location evidence="1">Cell outer membrane</location>
    </subcellularLocation>
</comment>
<dbReference type="RefSeq" id="WP_252586108.1">
    <property type="nucleotide sequence ID" value="NZ_JAMWYS010000009.1"/>
</dbReference>
<keyword evidence="6" id="KW-0472">Membrane</keyword>
<accession>A0A9X2EZF1</accession>
<evidence type="ECO:0000313" key="10">
    <source>
        <dbReference type="Proteomes" id="UP001155182"/>
    </source>
</evidence>
<keyword evidence="5" id="KW-0812">Transmembrane</keyword>
<dbReference type="GO" id="GO:0009279">
    <property type="term" value="C:cell outer membrane"/>
    <property type="evidence" value="ECO:0007669"/>
    <property type="project" value="UniProtKB-SubCell"/>
</dbReference>
<keyword evidence="4" id="KW-1134">Transmembrane beta strand</keyword>
<feature type="coiled-coil region" evidence="8">
    <location>
        <begin position="171"/>
        <end position="205"/>
    </location>
</feature>
<dbReference type="SUPFAM" id="SSF56954">
    <property type="entry name" value="Outer membrane efflux proteins (OEP)"/>
    <property type="match status" value="1"/>
</dbReference>
<dbReference type="InterPro" id="IPR051906">
    <property type="entry name" value="TolC-like"/>
</dbReference>
<dbReference type="Gene3D" id="1.20.1600.10">
    <property type="entry name" value="Outer membrane efflux proteins (OEP)"/>
    <property type="match status" value="1"/>
</dbReference>
<evidence type="ECO:0000313" key="9">
    <source>
        <dbReference type="EMBL" id="MCO4291872.1"/>
    </source>
</evidence>
<dbReference type="EMBL" id="JAMWYS010000009">
    <property type="protein sequence ID" value="MCO4291872.1"/>
    <property type="molecule type" value="Genomic_DNA"/>
</dbReference>
<name>A0A9X2EZF1_9SPHI</name>
<evidence type="ECO:0000256" key="6">
    <source>
        <dbReference type="ARBA" id="ARBA00023136"/>
    </source>
</evidence>
<evidence type="ECO:0000256" key="7">
    <source>
        <dbReference type="ARBA" id="ARBA00023237"/>
    </source>
</evidence>
<dbReference type="AlphaFoldDB" id="A0A9X2EZF1"/>
<keyword evidence="10" id="KW-1185">Reference proteome</keyword>
<comment type="caution">
    <text evidence="9">The sequence shown here is derived from an EMBL/GenBank/DDBJ whole genome shotgun (WGS) entry which is preliminary data.</text>
</comment>
<evidence type="ECO:0000256" key="2">
    <source>
        <dbReference type="ARBA" id="ARBA00007613"/>
    </source>
</evidence>
<dbReference type="GO" id="GO:1990281">
    <property type="term" value="C:efflux pump complex"/>
    <property type="evidence" value="ECO:0007669"/>
    <property type="project" value="TreeGrafter"/>
</dbReference>
<evidence type="ECO:0000256" key="3">
    <source>
        <dbReference type="ARBA" id="ARBA00022448"/>
    </source>
</evidence>
<sequence length="449" mass="51292">MAVQRKIHRIAFVFFVLGIIGLIQPLFAQNRSGLTVREINLDEILLLAKQNNLTLKMAHKDNAIAEENIKTAKIAKAPYVNFGGNYNFIGNPVLYRDFYSNDTSINYYHHQASWLLAAGFPLYLGGKIRTQIEQAEIVSNIQKEVLTMTENQLKLSIITQFYTLYKLYREVEIIEANIKNVKINIKQLESKVANGQNLVSDLTRTQLQLSNFEIDVFKTWNDIDLLSNFLCIQTGLPTNTRLRPVEVVLAIPSDSLQYKQCLEEAFANRNEIKQSLLQKNYSESSLKMTRSFYKPAISGNAIYSSNFPVPGTFPPQPDILNYWAVGVGLSYDLSSIYNLKHRVKADKLQIEKEDYNIAQVKNNIDQEVKSAYVNFAESKTNIVAYRKNVEMSELNYRVVKSRYDNDFALIIDLIDAELQVNDSNLSLNKAIIDSIIQYYSLLFAMGKLN</sequence>
<dbReference type="PANTHER" id="PTHR30026:SF20">
    <property type="entry name" value="OUTER MEMBRANE PROTEIN TOLC"/>
    <property type="match status" value="1"/>
</dbReference>
<dbReference type="GO" id="GO:0015288">
    <property type="term" value="F:porin activity"/>
    <property type="evidence" value="ECO:0007669"/>
    <property type="project" value="TreeGrafter"/>
</dbReference>
<protein>
    <submittedName>
        <fullName evidence="9">TolC family protein</fullName>
    </submittedName>
</protein>
<dbReference type="GO" id="GO:0015562">
    <property type="term" value="F:efflux transmembrane transporter activity"/>
    <property type="evidence" value="ECO:0007669"/>
    <property type="project" value="InterPro"/>
</dbReference>
<evidence type="ECO:0000256" key="8">
    <source>
        <dbReference type="SAM" id="Coils"/>
    </source>
</evidence>